<keyword evidence="2" id="KW-1185">Reference proteome</keyword>
<dbReference type="EMBL" id="KZ994883">
    <property type="protein sequence ID" value="RKO91836.1"/>
    <property type="molecule type" value="Genomic_DNA"/>
</dbReference>
<proteinExistence type="predicted"/>
<protein>
    <submittedName>
        <fullName evidence="1">Uncharacterized protein</fullName>
    </submittedName>
</protein>
<sequence length="359" mass="39976">MKPLQFPVEVIPCLLAVAGRCLKLAGCKEDPCKLLHTHGDRQDLAKHRKAGTLALEKEHSKEAARLQKAQEEEAKLAAATPATEHTQKGKRAQTSTLQSTFLEDQPGPLGQISIVDNIWAGKTWDVVLNRSSVVITAKERKDFLEQFLKMGAHCGLDKTVYMLALAEISGDPKEAKEKTIFDLRLMPASFTASWGPGKDRWTVLPSQVCVYFKADAKFYYNTDNICLGAGDRVVLERALQSFTQAEVTPVLKYAEDPAAKRLQCGAATVSKHKSIAQGDLFPAVMGTVRMLCEACKRSRKGTDVWQKAKCMKLGHAFTLSTHAYLDKLTEEQRARMDGCRRLFFYEKLYLKGGLIELRV</sequence>
<dbReference type="Proteomes" id="UP000269721">
    <property type="component" value="Unassembled WGS sequence"/>
</dbReference>
<reference evidence="2" key="1">
    <citation type="journal article" date="2018" name="Nat. Microbiol.">
        <title>Leveraging single-cell genomics to expand the fungal tree of life.</title>
        <authorList>
            <person name="Ahrendt S.R."/>
            <person name="Quandt C.A."/>
            <person name="Ciobanu D."/>
            <person name="Clum A."/>
            <person name="Salamov A."/>
            <person name="Andreopoulos B."/>
            <person name="Cheng J.F."/>
            <person name="Woyke T."/>
            <person name="Pelin A."/>
            <person name="Henrissat B."/>
            <person name="Reynolds N.K."/>
            <person name="Benny G.L."/>
            <person name="Smith M.E."/>
            <person name="James T.Y."/>
            <person name="Grigoriev I.V."/>
        </authorList>
    </citation>
    <scope>NUCLEOTIDE SEQUENCE [LARGE SCALE GENOMIC DNA]</scope>
</reference>
<dbReference type="AlphaFoldDB" id="A0A4P9WM97"/>
<name>A0A4P9WM97_9FUNG</name>
<gene>
    <name evidence="1" type="ORF">BDK51DRAFT_27697</name>
</gene>
<accession>A0A4P9WM97</accession>
<evidence type="ECO:0000313" key="1">
    <source>
        <dbReference type="EMBL" id="RKO91836.1"/>
    </source>
</evidence>
<evidence type="ECO:0000313" key="2">
    <source>
        <dbReference type="Proteomes" id="UP000269721"/>
    </source>
</evidence>
<organism evidence="1 2">
    <name type="scientific">Blyttiomyces helicus</name>
    <dbReference type="NCBI Taxonomy" id="388810"/>
    <lineage>
        <taxon>Eukaryota</taxon>
        <taxon>Fungi</taxon>
        <taxon>Fungi incertae sedis</taxon>
        <taxon>Chytridiomycota</taxon>
        <taxon>Chytridiomycota incertae sedis</taxon>
        <taxon>Chytridiomycetes</taxon>
        <taxon>Chytridiomycetes incertae sedis</taxon>
        <taxon>Blyttiomyces</taxon>
    </lineage>
</organism>